<protein>
    <submittedName>
        <fullName evidence="1">Uncharacterized protein</fullName>
    </submittedName>
</protein>
<comment type="caution">
    <text evidence="1">The sequence shown here is derived from an EMBL/GenBank/DDBJ whole genome shotgun (WGS) entry which is preliminary data.</text>
</comment>
<keyword evidence="2" id="KW-1185">Reference proteome</keyword>
<proteinExistence type="predicted"/>
<dbReference type="Proteomes" id="UP000004291">
    <property type="component" value="Chromosome"/>
</dbReference>
<reference evidence="1 2" key="1">
    <citation type="submission" date="2007-10" db="EMBL/GenBank/DDBJ databases">
        <authorList>
            <person name="Wagner-Dobler I."/>
            <person name="Ferriera S."/>
            <person name="Johnson J."/>
            <person name="Kravitz S."/>
            <person name="Beeson K."/>
            <person name="Sutton G."/>
            <person name="Rogers Y.-H."/>
            <person name="Friedman R."/>
            <person name="Frazier M."/>
            <person name="Venter J.C."/>
        </authorList>
    </citation>
    <scope>NUCLEOTIDE SEQUENCE [LARGE SCALE GENOMIC DNA]</scope>
    <source>
        <strain evidence="1 2">DFL-43</strain>
    </source>
</reference>
<dbReference type="EMBL" id="ABIA03000002">
    <property type="protein sequence ID" value="KGB27104.1"/>
    <property type="molecule type" value="Genomic_DNA"/>
</dbReference>
<dbReference type="STRING" id="411684.HPDFL43_00018570"/>
<dbReference type="HOGENOM" id="CLU_2879763_0_0_5"/>
<organism evidence="1 2">
    <name type="scientific">Hoeflea phototrophica (strain DSM 17068 / NCIMB 14078 / DFL-43)</name>
    <dbReference type="NCBI Taxonomy" id="411684"/>
    <lineage>
        <taxon>Bacteria</taxon>
        <taxon>Pseudomonadati</taxon>
        <taxon>Pseudomonadota</taxon>
        <taxon>Alphaproteobacteria</taxon>
        <taxon>Hyphomicrobiales</taxon>
        <taxon>Rhizobiaceae</taxon>
        <taxon>Hoeflea</taxon>
    </lineage>
</organism>
<accession>A0A094Z2C3</accession>
<gene>
    <name evidence="1" type="ORF">HPDFL43_00018570</name>
</gene>
<sequence length="63" mass="7138">MPRNKKDPEFPCPSACEWKTWRADSGREDQSNIICEEVDCVIATNLPTAQARQIVTNHNGYTT</sequence>
<evidence type="ECO:0000313" key="1">
    <source>
        <dbReference type="EMBL" id="KGB27104.1"/>
    </source>
</evidence>
<reference evidence="1 2" key="2">
    <citation type="submission" date="2012-06" db="EMBL/GenBank/DDBJ databases">
        <authorList>
            <person name="Fiebig A."/>
        </authorList>
    </citation>
    <scope>NUCLEOTIDE SEQUENCE [LARGE SCALE GENOMIC DNA]</scope>
    <source>
        <strain evidence="1 2">DFL-43</strain>
    </source>
</reference>
<name>A0A094Z2C3_HOEPD</name>
<dbReference type="AlphaFoldDB" id="A0A094Z2C3"/>
<evidence type="ECO:0000313" key="2">
    <source>
        <dbReference type="Proteomes" id="UP000004291"/>
    </source>
</evidence>